<dbReference type="CDD" id="cd02440">
    <property type="entry name" value="AdoMet_MTases"/>
    <property type="match status" value="1"/>
</dbReference>
<comment type="cofactor">
    <cofactor evidence="1">
        <name>pantetheine 4'-phosphate</name>
        <dbReference type="ChEBI" id="CHEBI:47942"/>
    </cofactor>
</comment>
<dbReference type="InterPro" id="IPR000873">
    <property type="entry name" value="AMP-dep_synth/lig_dom"/>
</dbReference>
<evidence type="ECO:0000313" key="9">
    <source>
        <dbReference type="Proteomes" id="UP000295124"/>
    </source>
</evidence>
<dbReference type="NCBIfam" id="TIGR01733">
    <property type="entry name" value="AA-adenyl-dom"/>
    <property type="match status" value="2"/>
</dbReference>
<dbReference type="InterPro" id="IPR020845">
    <property type="entry name" value="AMP-binding_CS"/>
</dbReference>
<dbReference type="Gene3D" id="3.40.50.150">
    <property type="entry name" value="Vaccinia Virus protein VP39"/>
    <property type="match status" value="1"/>
</dbReference>
<dbReference type="InterPro" id="IPR009081">
    <property type="entry name" value="PP-bd_ACP"/>
</dbReference>
<keyword evidence="6" id="KW-0045">Antibiotic biosynthesis</keyword>
<dbReference type="Pfam" id="PF00501">
    <property type="entry name" value="AMP-binding"/>
    <property type="match status" value="3"/>
</dbReference>
<dbReference type="Gene3D" id="3.40.50.12780">
    <property type="entry name" value="N-terminal domain of ligase-like"/>
    <property type="match status" value="2"/>
</dbReference>
<dbReference type="PROSITE" id="PS50075">
    <property type="entry name" value="CARRIER"/>
    <property type="match status" value="3"/>
</dbReference>
<feature type="domain" description="Carrier" evidence="7">
    <location>
        <begin position="2801"/>
        <end position="2875"/>
    </location>
</feature>
<dbReference type="InterPro" id="IPR013217">
    <property type="entry name" value="Methyltransf_12"/>
</dbReference>
<dbReference type="FunFam" id="3.40.50.980:FF:000001">
    <property type="entry name" value="Non-ribosomal peptide synthetase"/>
    <property type="match status" value="2"/>
</dbReference>
<evidence type="ECO:0000256" key="2">
    <source>
        <dbReference type="ARBA" id="ARBA00006432"/>
    </source>
</evidence>
<comment type="similarity">
    <text evidence="2">Belongs to the ATP-dependent AMP-binding enzyme family.</text>
</comment>
<dbReference type="GO" id="GO:0043041">
    <property type="term" value="P:amino acid activation for nonribosomal peptide biosynthetic process"/>
    <property type="evidence" value="ECO:0007669"/>
    <property type="project" value="TreeGrafter"/>
</dbReference>
<dbReference type="Pfam" id="PF08242">
    <property type="entry name" value="Methyltransf_12"/>
    <property type="match status" value="1"/>
</dbReference>
<dbReference type="InterPro" id="IPR010060">
    <property type="entry name" value="NRPS_synth"/>
</dbReference>
<dbReference type="InterPro" id="IPR029063">
    <property type="entry name" value="SAM-dependent_MTases_sf"/>
</dbReference>
<dbReference type="SUPFAM" id="SSF53474">
    <property type="entry name" value="alpha/beta-Hydrolases"/>
    <property type="match status" value="1"/>
</dbReference>
<dbReference type="Gene3D" id="3.40.50.980">
    <property type="match status" value="2"/>
</dbReference>
<evidence type="ECO:0000313" key="8">
    <source>
        <dbReference type="EMBL" id="TDD61278.1"/>
    </source>
</evidence>
<dbReference type="FunFam" id="3.40.50.12780:FF:000012">
    <property type="entry name" value="Non-ribosomal peptide synthetase"/>
    <property type="match status" value="2"/>
</dbReference>
<dbReference type="GO" id="GO:0031177">
    <property type="term" value="F:phosphopantetheine binding"/>
    <property type="evidence" value="ECO:0007669"/>
    <property type="project" value="InterPro"/>
</dbReference>
<dbReference type="Proteomes" id="UP000295124">
    <property type="component" value="Unassembled WGS sequence"/>
</dbReference>
<evidence type="ECO:0000256" key="5">
    <source>
        <dbReference type="ARBA" id="ARBA00022737"/>
    </source>
</evidence>
<reference evidence="8 9" key="1">
    <citation type="submission" date="2019-03" db="EMBL/GenBank/DDBJ databases">
        <title>Draft genome sequences of novel Actinobacteria.</title>
        <authorList>
            <person name="Sahin N."/>
            <person name="Ay H."/>
            <person name="Saygin H."/>
        </authorList>
    </citation>
    <scope>NUCLEOTIDE SEQUENCE [LARGE SCALE GENOMIC DNA]</scope>
    <source>
        <strain evidence="8 9">JCM 13523</strain>
    </source>
</reference>
<dbReference type="InterPro" id="IPR006162">
    <property type="entry name" value="Ppantetheine_attach_site"/>
</dbReference>
<dbReference type="OrthoDB" id="9803968at2"/>
<dbReference type="RefSeq" id="WP_132166529.1">
    <property type="nucleotide sequence ID" value="NZ_SMKX01000016.1"/>
</dbReference>
<dbReference type="Pfam" id="PF00975">
    <property type="entry name" value="Thioesterase"/>
    <property type="match status" value="1"/>
</dbReference>
<dbReference type="FunFam" id="3.30.300.30:FF:000010">
    <property type="entry name" value="Enterobactin synthetase component F"/>
    <property type="match status" value="1"/>
</dbReference>
<dbReference type="GO" id="GO:0072330">
    <property type="term" value="P:monocarboxylic acid biosynthetic process"/>
    <property type="evidence" value="ECO:0007669"/>
    <property type="project" value="UniProtKB-ARBA"/>
</dbReference>
<evidence type="ECO:0000259" key="7">
    <source>
        <dbReference type="PROSITE" id="PS50075"/>
    </source>
</evidence>
<dbReference type="SUPFAM" id="SSF53335">
    <property type="entry name" value="S-adenosyl-L-methionine-dependent methyltransferases"/>
    <property type="match status" value="1"/>
</dbReference>
<keyword evidence="5" id="KW-0677">Repeat</keyword>
<keyword evidence="4" id="KW-0597">Phosphoprotein</keyword>
<dbReference type="InterPro" id="IPR020802">
    <property type="entry name" value="TesA-like"/>
</dbReference>
<dbReference type="InterPro" id="IPR010071">
    <property type="entry name" value="AA_adenyl_dom"/>
</dbReference>
<evidence type="ECO:0000256" key="3">
    <source>
        <dbReference type="ARBA" id="ARBA00022450"/>
    </source>
</evidence>
<organism evidence="8 9">
    <name type="scientific">Kribbella antibiotica</name>
    <dbReference type="NCBI Taxonomy" id="190195"/>
    <lineage>
        <taxon>Bacteria</taxon>
        <taxon>Bacillati</taxon>
        <taxon>Actinomycetota</taxon>
        <taxon>Actinomycetes</taxon>
        <taxon>Propionibacteriales</taxon>
        <taxon>Kribbellaceae</taxon>
        <taxon>Kribbella</taxon>
    </lineage>
</organism>
<dbReference type="FunFam" id="1.10.1200.10:FF:000005">
    <property type="entry name" value="Nonribosomal peptide synthetase 1"/>
    <property type="match status" value="2"/>
</dbReference>
<accession>A0A4R4ZQN7</accession>
<dbReference type="CDD" id="cd19543">
    <property type="entry name" value="DCL_NRPS"/>
    <property type="match status" value="3"/>
</dbReference>
<dbReference type="InterPro" id="IPR001242">
    <property type="entry name" value="Condensation_dom"/>
</dbReference>
<dbReference type="Gene3D" id="3.30.559.10">
    <property type="entry name" value="Chloramphenicol acetyltransferase-like domain"/>
    <property type="match status" value="5"/>
</dbReference>
<dbReference type="FunFam" id="3.40.50.980:FF:000002">
    <property type="entry name" value="Enterobactin synthetase component F"/>
    <property type="match status" value="1"/>
</dbReference>
<protein>
    <submittedName>
        <fullName evidence="8">Amino acid adenylation domain-containing protein</fullName>
    </submittedName>
</protein>
<sequence>MNSRIEEVLPLSPLQDGLLFHALYDADGPDVYVVQLSVELRGSLDVAALRSAAATLLRRHSNLRAGFAYEGVDKPVQVVLREVELPWTDHDLSGSGDPEAELDRLLAADRVRRFEMDKLPLIRFLLVRLAPDVFRFVITNHHIVLDGWSGAVVAQELFALYLTGGDDSGLPRVAPYRNYLAWVAAQDRDAARRQWQESLDGVEPTLLAPADPARAPIVPAEVVVPLQSGLTSRLSVLSRQRGTTLNTVLQAAWAVVLGRLTGREDVVLGVTVSGRPAELAGVESMVGMFINTVPLRVQLDPRLSLTDLLTQLQTRQAELSGYEYLGLPEILQLAGTDQLFDADFVFENYPVGPSRGWELGPDLTITDVRGEDSAHFPISLLVLPGDELRLRVGYRPDLFAETEIHTLVRRFESVLRTVADQPDVVVGDLDVLEPAELQQVLKTWNDTEHEVSANSIPALFEAQVTRTPDATAVVFEDTTVTYAELNTQANRLARHLIDRGAGPESVVALKLRRSAELVVAVLAVLKAGAAYLPIDPDYPAERIDFMLADAQPVAVLDENAVRIALEASSADDLLGPVEPSCPAYVIYTSGSTGRPKGVVVEHAAVVNRLEWMQGEFQLAPGDRVLQKTPFGFDVSVWELFWPLLTGATLVVARPDGHRDPAYLVELIRQQQVTVTHFVPSMLRAFLQADGVRDCSGLSRVVCSGEALPPELVTDFYAALPNVALHNLYGPTEAAVDVTAAQIRPGATVVPIGAPVWNTQVYVLDARLQPVLPGVVGELYLAGRQLARGYLGRTGLTAERFVADPFGPAGTRMYRTGDLVRWSLAGELEFAGRVDDQVKIRGFRIEPGEIEGVLARHPAVREVAVVARDDGAGEKQLVAYLTPASRTGADRDAAREGVALGNWESVYQSVYADAGSSPLGEDFSGWTSSYDGRPIPLEEMHEWRSGVVERIRELQPRRVLEIGVGSGLLLAELAGSCEAYWGTDLSAEVIDALQAQISDAGLADRVELRTQAAHLFDGLPTGFFDTIVLNSVVQYFPGAGYLADVLRQAVDLVIPGGSVLIGDVRNLRLARTLQAGIEEHRDGESYGTRAERRRRVAQGVLQEKELLLDPDFFAVLAESLPGVTGLDVQLKRGSHHNELTRYRYDAVLHKKPVRRTAGAPVLRWGTDVTELDGLSNYLANRKPELLRISGVPNLRLADDLDALRAVDENGPRRPGNGQDPETFQQLGAAGGYAVATTWSPGVGAEGNFDVVLAAGTGLAWAETCLRSGDETLDLEAYANEPALPGDSQELISELRSAVASELPEYLVPAAFVVLDALPLTSSGKLDRRALPAPDFAAEVSGRGPRTSREELLCGLFAEVLGLDRVGAEDNFFALGGDSIVSIQLVSRARRAGLGITPRNVFEQKTVERLAAVAVQLDEAAELVPDHGTGELFATPIMQWLAEQDGSADRFSQWLLLDVPAGLRRDQLAAAWQAVVDHHDVLRLVARSTGAGWSLAVPAVGRFEAPLRRVDLEALAELSAEVDAAAGRLAPADGVMVDAVWFDGGPDRSGRLLLTLHHLVTDGVSWRILLPDLVAAWQTVAAGDIPALPSVPTSYRRWAGHLREQDRIAELPHWVATLQTPGTALAARPLDPAIDRLERVRSVSVELPADLTDALLGEVPAAFHATADDVLLTGLALAIDEWRSRNHTGGTGVLVEVEGHGRDGELDLSGTVGWFTSLFPVRLDAAGATGSDALKRIKEQLRMTPDRGVGFGVLRYLNPEMAEVLAKLATPEVMFNYLGRSGTLRSGDWSLAPEAGDVVQAAPDLPATHALTVNAGVDDGVLRAQWAWPEGLFTEDEVRDLAQSWVQAVTVLAEQSAAGGFTPSDFGLVDVSQQELAMLETRWPQVSDVLPLSPLQGGLLFHALFDEQSVDVYVVQLAIDLVGELDVEALKAAAATLLRRHPILRTGFVSEGLREPMQVVLDEVELPWRELDVTEAELQQVTNADRRERFDVSQAPLVRFTMVRVSDGRYRFLMTHHHLVLDGWSGPLVARELFTLYATGGDDRGLADATPYRDYLRWVAEQDQDEARGYWRQLLVEVEEPTLIVAPDSTRLPVVPEQLTVPVPAELAERLTAVARGREITLNTLLQAGWGLLLGRLTGRSEVVYGVTVSGRPAELAGVESMVGLFVNTLPVRLALDPARSVGDLLDGLQQQQADLIAHQYLGLAAIQQLAGGGELFDTGYVFENYPVGPTTGWELGADLRIAAVSGQDAAHFPLSLLVLPQDGLKLRLSYRPDLFTAEAAESVLQRLIRVLETFVAKPAALVGQVDVLDVVERSQILADWNSSTGPAAQATLPELFEAQVRHNPSATAVVCAGESLTYGELNARANQVARSLVARGVTPGSLVGLVLPRSLDLVVAVLAVLKAGAGYVPIDPAYPAERVDFVLRDAAPAVVLTELDGEGLSTEDLAPEDLAAEDLTIEGSDTAYVIYTSGSTGTPKGVVVSHQNVVSLFHATSELFEVGPEDVWTLFHSYAFDFSVWELWGPLLSGGRLVVVPFDVTRSPAELWDLVLAEGVTVLSQTPSAFYNLTPAPSSLRYVVFGGEALQFDRVQGWLEVGPQLVNMYGLTEATVHTTYRVVDGGGSLIGRGLPNLRTYVLDESLLPVAPGVTGELYVAGPQLARGYLGRAALTADRFVADPFGAGRMYRTGDLVRWTADGELAYLGRSDAQVKLRGFRIELGEVEAAVVRHPGVAQVAVVAREGRQLVAYVVGRGLEPASLRSVVAEVLPEYMVPAAFVVLDSLPLTTNGKLDQRALPAPEFRSTGRAPRTPEEKILCGLFAAVLGLERVGVEDSFFALGGDSIISIQLVSRARTAGLEITPRIVFERKTVEGIAVAAGQLGTTVDAVDDGAGELASTPIMHWLAEQSGSADRFSQWVLLQVPSGLERTHITNALQAVIDHHDALRLSTHPVLAVGAPGTVEAPVRRVAVGAGELAAVVQGELEAAQERLDPAAGEMIELVWFDAGPEQPGRVLLVVHHLAIDGVSWRILLPDLAKAWQCVSAGAPVALDPVRTSLRGWAASLEAEALAPERVAELPLWTSVLAGPVPLLGNRPLDPARDRADQMRSLSVELPSDLTAPLLGEIPAAFHAGINDVLLTGLAVAVGNGATLVEVEGHGREDLGAALDVSRTVGWFTSLYPVRLDPGGKDLGEALKRVKEQLRALPDNGIGFGLLRYLNPRTGPVLADLGRPEILFNYLGRTGALDTGDWTLAPEAAAVTPLAPDLPATHALSITAAVHDGVLRATWSWADAVLTEAAVQELADAWIQALTSLVEHARQTGAGGFTPSDLPLIELSQDDIDKIEQGRPDVEDLLPLSPLQEGLLFHALYDEEGLDVYLVQLTVDLEGTLDAGALQAAVATLLRRHANLRASFVYDGLSRPVQVISRQVELPWEEHDLSGLDPSAQEAALDRLTDADRIRRFDVAQAPLIRFVLVRLAPGRYRFVVTNHHLILDGWSSPLLARELFALYVSAGDDRALAPVTPYRDYLTWVAAQDREDGRQRWRDALAGLDGPTMIALPDPVREPMVPEEVTRVLDDGLVARLTSLARSREVTLNTVLQAAWAIVMGRLTGRDDVVLGITVSGRPSDLTGVEAMIGLFVNTLPARVRLDPAASLGELLDSTQGQQTNLGAHQYLGLTEIQQAAGAGDLFDTDMVFENYPLGPDSGWDLGHDLRFVDVRMRDATHYPLTLLVIPQDELRLRLGYRPDLFDQQYADRVLTRLVRVLEAFAADPETLVSRVDVLEPVERERALGVAAEPCGGTLPERFEALARETPDEVVAGWELLTYTELDRRANQLAHRLIEEGAGAESPVAVVMPHSSELAIATLAVLKAGSVVIPVDPERPFRWIETVFDNSQPVLAVTTVDSEFAVPGAAEQVLILDEIDLDDYSADSLNESLSPRQVAAIVYTVDSVEAPDAVVSEHGAWSGLPVYDAIRPELTGRRTGELVLDSNLAPVPSGVVGEVYAAGPNLARGYLDRAGLTAERFVANPYGRPGDRMYRTGELARYDDAGRLTVVGRTDDVVRLRGHRIEPAKIESTLQRHPTVARAAIAVRADQAGAERLIGYVVPAAGRTPILADLREFVASVLPEMLIPTALVTLDELPLQLNGRLDRQLLPTPDTAVPAVRRHPWTPQERVLCDLFAEVLGRSEVRLDESFFDLGGYSLLGIRLVTRIRTVLGVDLSVRDLFAAPTVAQLTKRLDSSREIGDDGLQMILPLQTAGAGPIVFCVHPGGGLSWCYAGLVSQLGQDARLFGIQSRGLAADTELPRTTAEMVAEYADRLRQQQPHGPYRLVGWSFGGKIAHQLAVELQRQGEQVELLVVLDNYPHREPATETRPTEQAVLQAIAESLGDARTDGTELRRDDIEERVLLQGSEVTGVGKDRIAAFVDIYLNNWTFAQEVTDGVFGGDLVVLTAGRGRPAGSVGFEAWEEYVTGSVIHQAIDCGHDEMMNPEPLAEIGSILAGLLQKPHSEGNL</sequence>
<dbReference type="Gene3D" id="3.40.50.1820">
    <property type="entry name" value="alpha/beta hydrolase"/>
    <property type="match status" value="1"/>
</dbReference>
<dbReference type="Gene3D" id="3.30.559.30">
    <property type="entry name" value="Nonribosomal peptide synthetase, condensation domain"/>
    <property type="match status" value="5"/>
</dbReference>
<evidence type="ECO:0000256" key="6">
    <source>
        <dbReference type="ARBA" id="ARBA00023194"/>
    </source>
</evidence>
<dbReference type="GO" id="GO:0003824">
    <property type="term" value="F:catalytic activity"/>
    <property type="evidence" value="ECO:0007669"/>
    <property type="project" value="InterPro"/>
</dbReference>
<dbReference type="CDD" id="cd17643">
    <property type="entry name" value="A_NRPS_Cytc1-like"/>
    <property type="match status" value="1"/>
</dbReference>
<dbReference type="CDD" id="cd17646">
    <property type="entry name" value="A_NRPS_AB3403-like"/>
    <property type="match status" value="1"/>
</dbReference>
<dbReference type="Gene3D" id="1.10.1200.10">
    <property type="entry name" value="ACP-like"/>
    <property type="match status" value="2"/>
</dbReference>
<dbReference type="InterPro" id="IPR029058">
    <property type="entry name" value="AB_hydrolase_fold"/>
</dbReference>
<dbReference type="NCBIfam" id="TIGR01720">
    <property type="entry name" value="NRPS-para261"/>
    <property type="match status" value="2"/>
</dbReference>
<proteinExistence type="inferred from homology"/>
<dbReference type="FunFam" id="2.30.38.10:FF:000001">
    <property type="entry name" value="Non-ribosomal peptide synthetase PvdI"/>
    <property type="match status" value="1"/>
</dbReference>
<feature type="domain" description="Carrier" evidence="7">
    <location>
        <begin position="4155"/>
        <end position="4230"/>
    </location>
</feature>
<dbReference type="SMART" id="SM00824">
    <property type="entry name" value="PKS_TE"/>
    <property type="match status" value="1"/>
</dbReference>
<dbReference type="SUPFAM" id="SSF56801">
    <property type="entry name" value="Acetyl-CoA synthetase-like"/>
    <property type="match status" value="3"/>
</dbReference>
<dbReference type="InterPro" id="IPR025110">
    <property type="entry name" value="AMP-bd_C"/>
</dbReference>
<dbReference type="EMBL" id="SMKX01000016">
    <property type="protein sequence ID" value="TDD61278.1"/>
    <property type="molecule type" value="Genomic_DNA"/>
</dbReference>
<dbReference type="Gene3D" id="3.30.300.30">
    <property type="match status" value="4"/>
</dbReference>
<dbReference type="FunFam" id="1.10.1200.10:FF:000016">
    <property type="entry name" value="Non-ribosomal peptide synthase"/>
    <property type="match status" value="1"/>
</dbReference>
<dbReference type="InterPro" id="IPR036736">
    <property type="entry name" value="ACP-like_sf"/>
</dbReference>
<keyword evidence="3" id="KW-0596">Phosphopantetheine</keyword>
<comment type="caution">
    <text evidence="8">The sequence shown here is derived from an EMBL/GenBank/DDBJ whole genome shotgun (WGS) entry which is preliminary data.</text>
</comment>
<feature type="domain" description="Carrier" evidence="7">
    <location>
        <begin position="1342"/>
        <end position="1416"/>
    </location>
</feature>
<dbReference type="InterPro" id="IPR023213">
    <property type="entry name" value="CAT-like_dom_sf"/>
</dbReference>
<dbReference type="Pfam" id="PF13193">
    <property type="entry name" value="AMP-binding_C"/>
    <property type="match status" value="2"/>
</dbReference>
<evidence type="ECO:0000256" key="4">
    <source>
        <dbReference type="ARBA" id="ARBA00022553"/>
    </source>
</evidence>
<dbReference type="Pfam" id="PF00668">
    <property type="entry name" value="Condensation"/>
    <property type="match status" value="5"/>
</dbReference>
<dbReference type="GO" id="GO:0008610">
    <property type="term" value="P:lipid biosynthetic process"/>
    <property type="evidence" value="ECO:0007669"/>
    <property type="project" value="UniProtKB-ARBA"/>
</dbReference>
<dbReference type="PROSITE" id="PS00012">
    <property type="entry name" value="PHOSPHOPANTETHEINE"/>
    <property type="match status" value="2"/>
</dbReference>
<dbReference type="InterPro" id="IPR001031">
    <property type="entry name" value="Thioesterase"/>
</dbReference>
<evidence type="ECO:0000256" key="1">
    <source>
        <dbReference type="ARBA" id="ARBA00001957"/>
    </source>
</evidence>
<dbReference type="CDD" id="cd19534">
    <property type="entry name" value="E_NRPS"/>
    <property type="match status" value="1"/>
</dbReference>
<dbReference type="InterPro" id="IPR045851">
    <property type="entry name" value="AMP-bd_C_sf"/>
</dbReference>
<dbReference type="InterPro" id="IPR020806">
    <property type="entry name" value="PKS_PP-bd"/>
</dbReference>
<dbReference type="SUPFAM" id="SSF47336">
    <property type="entry name" value="ACP-like"/>
    <property type="match status" value="3"/>
</dbReference>
<keyword evidence="9" id="KW-1185">Reference proteome</keyword>
<dbReference type="GO" id="GO:0009403">
    <property type="term" value="P:toxin biosynthetic process"/>
    <property type="evidence" value="ECO:0007669"/>
    <property type="project" value="UniProtKB-ARBA"/>
</dbReference>
<name>A0A4R4ZQN7_9ACTN</name>
<dbReference type="PROSITE" id="PS00455">
    <property type="entry name" value="AMP_BINDING"/>
    <property type="match status" value="2"/>
</dbReference>
<dbReference type="SUPFAM" id="SSF52777">
    <property type="entry name" value="CoA-dependent acyltransferases"/>
    <property type="match status" value="10"/>
</dbReference>
<dbReference type="InterPro" id="IPR042099">
    <property type="entry name" value="ANL_N_sf"/>
</dbReference>
<dbReference type="NCBIfam" id="NF003417">
    <property type="entry name" value="PRK04813.1"/>
    <property type="match status" value="5"/>
</dbReference>
<dbReference type="Pfam" id="PF00550">
    <property type="entry name" value="PP-binding"/>
    <property type="match status" value="3"/>
</dbReference>
<dbReference type="PANTHER" id="PTHR45527:SF1">
    <property type="entry name" value="FATTY ACID SYNTHASE"/>
    <property type="match status" value="1"/>
</dbReference>
<dbReference type="PANTHER" id="PTHR45527">
    <property type="entry name" value="NONRIBOSOMAL PEPTIDE SYNTHETASE"/>
    <property type="match status" value="1"/>
</dbReference>
<dbReference type="GO" id="GO:0017000">
    <property type="term" value="P:antibiotic biosynthetic process"/>
    <property type="evidence" value="ECO:0007669"/>
    <property type="project" value="UniProtKB-KW"/>
</dbReference>
<dbReference type="Gene3D" id="2.30.38.10">
    <property type="entry name" value="Luciferase, Domain 3"/>
    <property type="match status" value="2"/>
</dbReference>
<dbReference type="GO" id="GO:0005737">
    <property type="term" value="C:cytoplasm"/>
    <property type="evidence" value="ECO:0007669"/>
    <property type="project" value="TreeGrafter"/>
</dbReference>
<gene>
    <name evidence="8" type="ORF">E1263_07935</name>
</gene>
<dbReference type="SMART" id="SM00823">
    <property type="entry name" value="PKS_PP"/>
    <property type="match status" value="3"/>
</dbReference>